<feature type="region of interest" description="Disordered" evidence="1">
    <location>
        <begin position="305"/>
        <end position="331"/>
    </location>
</feature>
<dbReference type="EMBL" id="CAWUHB010000009">
    <property type="protein sequence ID" value="CAK7215223.1"/>
    <property type="molecule type" value="Genomic_DNA"/>
</dbReference>
<name>A0ABP0B6J4_9PEZI</name>
<proteinExistence type="predicted"/>
<dbReference type="InterPro" id="IPR057684">
    <property type="entry name" value="DUF7924"/>
</dbReference>
<dbReference type="Pfam" id="PF25545">
    <property type="entry name" value="DUF7924"/>
    <property type="match status" value="1"/>
</dbReference>
<dbReference type="PANTHER" id="PTHR42470">
    <property type="entry name" value="VAST DOMAIN-CONTAINING PROTEIN"/>
    <property type="match status" value="1"/>
</dbReference>
<protein>
    <recommendedName>
        <fullName evidence="2">DUF7924 domain-containing protein</fullName>
    </recommendedName>
</protein>
<keyword evidence="4" id="KW-1185">Reference proteome</keyword>
<organism evidence="3 4">
    <name type="scientific">Sporothrix curviconia</name>
    <dbReference type="NCBI Taxonomy" id="1260050"/>
    <lineage>
        <taxon>Eukaryota</taxon>
        <taxon>Fungi</taxon>
        <taxon>Dikarya</taxon>
        <taxon>Ascomycota</taxon>
        <taxon>Pezizomycotina</taxon>
        <taxon>Sordariomycetes</taxon>
        <taxon>Sordariomycetidae</taxon>
        <taxon>Ophiostomatales</taxon>
        <taxon>Ophiostomataceae</taxon>
        <taxon>Sporothrix</taxon>
    </lineage>
</organism>
<evidence type="ECO:0000259" key="2">
    <source>
        <dbReference type="Pfam" id="PF25545"/>
    </source>
</evidence>
<evidence type="ECO:0000256" key="1">
    <source>
        <dbReference type="SAM" id="MobiDB-lite"/>
    </source>
</evidence>
<dbReference type="Proteomes" id="UP001642405">
    <property type="component" value="Unassembled WGS sequence"/>
</dbReference>
<gene>
    <name evidence="3" type="ORF">SCUCBS95973_002409</name>
</gene>
<accession>A0ABP0B6J4</accession>
<evidence type="ECO:0000313" key="3">
    <source>
        <dbReference type="EMBL" id="CAK7215223.1"/>
    </source>
</evidence>
<feature type="domain" description="DUF7924" evidence="2">
    <location>
        <begin position="130"/>
        <end position="295"/>
    </location>
</feature>
<reference evidence="3 4" key="1">
    <citation type="submission" date="2024-01" db="EMBL/GenBank/DDBJ databases">
        <authorList>
            <person name="Allen C."/>
            <person name="Tagirdzhanova G."/>
        </authorList>
    </citation>
    <scope>NUCLEOTIDE SEQUENCE [LARGE SCALE GENOMIC DNA]</scope>
</reference>
<evidence type="ECO:0000313" key="4">
    <source>
        <dbReference type="Proteomes" id="UP001642405"/>
    </source>
</evidence>
<sequence>MVDGVIERTLTRGRVEDTIYRHTLSREGITLRPRNESPPATIRELIQKVGRRRSSPGPTDRDIVSDRDLEGLQGHFGSGLKKDVQKYFQGKIFPPINGRRPLALATRQHVLGHAIPQNSERLGGPGDMPGVSPPIPDLLYGYRFRSFTPLQQDFLVEKGCGLQATRSQQYLPFFLVHFKGEGGISRVSTNECMGGSACCVNITERLNRQVQACSSLPSAARTPSVDGATFSMAVHNNFARLFVTWQREDGIGYDVGRVREFAFHNTTNYIELRMYILNIIDWGCGERLQQVNAALDLLVAESRQEATAARKTREPPGVESGSSSSRKRLRR</sequence>
<dbReference type="PANTHER" id="PTHR42470:SF1">
    <property type="entry name" value="VAST DOMAIN-CONTAINING PROTEIN"/>
    <property type="match status" value="1"/>
</dbReference>
<comment type="caution">
    <text evidence="3">The sequence shown here is derived from an EMBL/GenBank/DDBJ whole genome shotgun (WGS) entry which is preliminary data.</text>
</comment>